<organism evidence="2 3">
    <name type="scientific">Aldrovandia affinis</name>
    <dbReference type="NCBI Taxonomy" id="143900"/>
    <lineage>
        <taxon>Eukaryota</taxon>
        <taxon>Metazoa</taxon>
        <taxon>Chordata</taxon>
        <taxon>Craniata</taxon>
        <taxon>Vertebrata</taxon>
        <taxon>Euteleostomi</taxon>
        <taxon>Actinopterygii</taxon>
        <taxon>Neopterygii</taxon>
        <taxon>Teleostei</taxon>
        <taxon>Notacanthiformes</taxon>
        <taxon>Halosauridae</taxon>
        <taxon>Aldrovandia</taxon>
    </lineage>
</organism>
<dbReference type="EMBL" id="JAINUG010000473">
    <property type="protein sequence ID" value="KAJ8367476.1"/>
    <property type="molecule type" value="Genomic_DNA"/>
</dbReference>
<dbReference type="Proteomes" id="UP001221898">
    <property type="component" value="Unassembled WGS sequence"/>
</dbReference>
<evidence type="ECO:0000313" key="2">
    <source>
        <dbReference type="EMBL" id="KAJ8367476.1"/>
    </source>
</evidence>
<protein>
    <submittedName>
        <fullName evidence="2">Uncharacterized protein</fullName>
    </submittedName>
</protein>
<evidence type="ECO:0000313" key="3">
    <source>
        <dbReference type="Proteomes" id="UP001221898"/>
    </source>
</evidence>
<feature type="region of interest" description="Disordered" evidence="1">
    <location>
        <begin position="1"/>
        <end position="69"/>
    </location>
</feature>
<evidence type="ECO:0000256" key="1">
    <source>
        <dbReference type="SAM" id="MobiDB-lite"/>
    </source>
</evidence>
<dbReference type="AlphaFoldDB" id="A0AAD7W0A2"/>
<comment type="caution">
    <text evidence="2">The sequence shown here is derived from an EMBL/GenBank/DDBJ whole genome shotgun (WGS) entry which is preliminary data.</text>
</comment>
<feature type="compositionally biased region" description="Basic and acidic residues" evidence="1">
    <location>
        <begin position="104"/>
        <end position="129"/>
    </location>
</feature>
<feature type="region of interest" description="Disordered" evidence="1">
    <location>
        <begin position="85"/>
        <end position="129"/>
    </location>
</feature>
<sequence>MAISESWSARGSEALQRSQGGPRTVSTAITGARIHGTRRTLPTRRASSLERTARPPGAAAGGPRALQRRGLWMFCTSSGLKGSLTERHIEAGEKEQHSAGAERSGPKERSSLQHTLERTGPKEHSSLRP</sequence>
<reference evidence="2" key="1">
    <citation type="journal article" date="2023" name="Science">
        <title>Genome structures resolve the early diversification of teleost fishes.</title>
        <authorList>
            <person name="Parey E."/>
            <person name="Louis A."/>
            <person name="Montfort J."/>
            <person name="Bouchez O."/>
            <person name="Roques C."/>
            <person name="Iampietro C."/>
            <person name="Lluch J."/>
            <person name="Castinel A."/>
            <person name="Donnadieu C."/>
            <person name="Desvignes T."/>
            <person name="Floi Bucao C."/>
            <person name="Jouanno E."/>
            <person name="Wen M."/>
            <person name="Mejri S."/>
            <person name="Dirks R."/>
            <person name="Jansen H."/>
            <person name="Henkel C."/>
            <person name="Chen W.J."/>
            <person name="Zahm M."/>
            <person name="Cabau C."/>
            <person name="Klopp C."/>
            <person name="Thompson A.W."/>
            <person name="Robinson-Rechavi M."/>
            <person name="Braasch I."/>
            <person name="Lecointre G."/>
            <person name="Bobe J."/>
            <person name="Postlethwait J.H."/>
            <person name="Berthelot C."/>
            <person name="Roest Crollius H."/>
            <person name="Guiguen Y."/>
        </authorList>
    </citation>
    <scope>NUCLEOTIDE SEQUENCE</scope>
    <source>
        <strain evidence="2">NC1722</strain>
    </source>
</reference>
<feature type="compositionally biased region" description="Low complexity" evidence="1">
    <location>
        <begin position="54"/>
        <end position="69"/>
    </location>
</feature>
<keyword evidence="3" id="KW-1185">Reference proteome</keyword>
<proteinExistence type="predicted"/>
<gene>
    <name evidence="2" type="ORF">AAFF_G00317270</name>
</gene>
<feature type="compositionally biased region" description="Basic and acidic residues" evidence="1">
    <location>
        <begin position="85"/>
        <end position="97"/>
    </location>
</feature>
<name>A0AAD7W0A2_9TELE</name>
<feature type="compositionally biased region" description="Polar residues" evidence="1">
    <location>
        <begin position="1"/>
        <end position="29"/>
    </location>
</feature>
<accession>A0AAD7W0A2</accession>